<evidence type="ECO:0000256" key="2">
    <source>
        <dbReference type="ARBA" id="ARBA00006175"/>
    </source>
</evidence>
<accession>A0A2P6VR91</accession>
<sequence length="219" mass="22482">MNYKVSLKAAIAELVATCLFVWGVITALAFGLAITVLAYATAHLSGGQMNPAVTLGLALVGSLGTAQAAANMIAQASQRGCAAVGVVSVVLETVVNKKSVVKAQAPLAIGFAVFCAHAVMLPLDGCSINPARSLGPAIVSGTWPGTFWVFIVGPFVGALFACPLHMFFRSDWDTVRETPQEPAVGIDAQMSGELPQNAAPHGPASSTSSPKKTVSESMV</sequence>
<dbReference type="InterPro" id="IPR034294">
    <property type="entry name" value="Aquaporin_transptr"/>
</dbReference>
<evidence type="ECO:0000256" key="4">
    <source>
        <dbReference type="ARBA" id="ARBA00022475"/>
    </source>
</evidence>
<dbReference type="AlphaFoldDB" id="A0A2P6VR91"/>
<dbReference type="InterPro" id="IPR022357">
    <property type="entry name" value="MIP_CS"/>
</dbReference>
<keyword evidence="4" id="KW-1003">Cell membrane</keyword>
<name>A0A2P6VR91_9CHLO</name>
<dbReference type="InterPro" id="IPR023271">
    <property type="entry name" value="Aquaporin-like"/>
</dbReference>
<dbReference type="PROSITE" id="PS00221">
    <property type="entry name" value="MIP"/>
    <property type="match status" value="1"/>
</dbReference>
<comment type="caution">
    <text evidence="11">The sequence shown here is derived from an EMBL/GenBank/DDBJ whole genome shotgun (WGS) entry which is preliminary data.</text>
</comment>
<dbReference type="PRINTS" id="PR00783">
    <property type="entry name" value="MINTRINSICP"/>
</dbReference>
<dbReference type="Pfam" id="PF00230">
    <property type="entry name" value="MIP"/>
    <property type="match status" value="2"/>
</dbReference>
<feature type="transmembrane region" description="Helical" evidence="10">
    <location>
        <begin position="107"/>
        <end position="125"/>
    </location>
</feature>
<protein>
    <submittedName>
        <fullName evidence="11">Plasma membrane intrinsic</fullName>
    </submittedName>
</protein>
<dbReference type="Proteomes" id="UP000239649">
    <property type="component" value="Unassembled WGS sequence"/>
</dbReference>
<dbReference type="Gene3D" id="1.20.1080.10">
    <property type="entry name" value="Glycerol uptake facilitator protein"/>
    <property type="match status" value="2"/>
</dbReference>
<evidence type="ECO:0000256" key="1">
    <source>
        <dbReference type="ARBA" id="ARBA00004651"/>
    </source>
</evidence>
<evidence type="ECO:0000256" key="8">
    <source>
        <dbReference type="RuleBase" id="RU000477"/>
    </source>
</evidence>
<dbReference type="OrthoDB" id="3222at2759"/>
<keyword evidence="12" id="KW-1185">Reference proteome</keyword>
<feature type="transmembrane region" description="Helical" evidence="10">
    <location>
        <begin position="20"/>
        <end position="40"/>
    </location>
</feature>
<keyword evidence="5 8" id="KW-0812">Transmembrane</keyword>
<feature type="transmembrane region" description="Helical" evidence="10">
    <location>
        <begin position="145"/>
        <end position="168"/>
    </location>
</feature>
<evidence type="ECO:0000313" key="12">
    <source>
        <dbReference type="Proteomes" id="UP000239649"/>
    </source>
</evidence>
<gene>
    <name evidence="11" type="primary">g764</name>
    <name evidence="11" type="ORF">C2E20_0764</name>
</gene>
<comment type="subcellular location">
    <subcellularLocation>
        <location evidence="1">Cell membrane</location>
        <topology evidence="1">Multi-pass membrane protein</topology>
    </subcellularLocation>
</comment>
<evidence type="ECO:0000256" key="5">
    <source>
        <dbReference type="ARBA" id="ARBA00022692"/>
    </source>
</evidence>
<proteinExistence type="inferred from homology"/>
<dbReference type="EMBL" id="LHPF02000001">
    <property type="protein sequence ID" value="PSC76585.1"/>
    <property type="molecule type" value="Genomic_DNA"/>
</dbReference>
<keyword evidence="7 10" id="KW-0472">Membrane</keyword>
<dbReference type="PANTHER" id="PTHR19139:SF199">
    <property type="entry name" value="MIP17260P"/>
    <property type="match status" value="1"/>
</dbReference>
<evidence type="ECO:0000256" key="7">
    <source>
        <dbReference type="ARBA" id="ARBA00023136"/>
    </source>
</evidence>
<evidence type="ECO:0000256" key="9">
    <source>
        <dbReference type="SAM" id="MobiDB-lite"/>
    </source>
</evidence>
<dbReference type="STRING" id="554055.A0A2P6VR91"/>
<dbReference type="GO" id="GO:0005886">
    <property type="term" value="C:plasma membrane"/>
    <property type="evidence" value="ECO:0007669"/>
    <property type="project" value="UniProtKB-SubCell"/>
</dbReference>
<dbReference type="SUPFAM" id="SSF81338">
    <property type="entry name" value="Aquaporin-like"/>
    <property type="match status" value="1"/>
</dbReference>
<feature type="region of interest" description="Disordered" evidence="9">
    <location>
        <begin position="187"/>
        <end position="219"/>
    </location>
</feature>
<keyword evidence="3 8" id="KW-0813">Transport</keyword>
<evidence type="ECO:0000313" key="11">
    <source>
        <dbReference type="EMBL" id="PSC76585.1"/>
    </source>
</evidence>
<evidence type="ECO:0000256" key="3">
    <source>
        <dbReference type="ARBA" id="ARBA00022448"/>
    </source>
</evidence>
<evidence type="ECO:0000256" key="6">
    <source>
        <dbReference type="ARBA" id="ARBA00022989"/>
    </source>
</evidence>
<dbReference type="GO" id="GO:0015250">
    <property type="term" value="F:water channel activity"/>
    <property type="evidence" value="ECO:0007669"/>
    <property type="project" value="TreeGrafter"/>
</dbReference>
<feature type="compositionally biased region" description="Polar residues" evidence="9">
    <location>
        <begin position="204"/>
        <end position="219"/>
    </location>
</feature>
<dbReference type="PANTHER" id="PTHR19139">
    <property type="entry name" value="AQUAPORIN TRANSPORTER"/>
    <property type="match status" value="1"/>
</dbReference>
<reference evidence="11 12" key="1">
    <citation type="journal article" date="2018" name="Plant J.">
        <title>Genome sequences of Chlorella sorokiniana UTEX 1602 and Micractinium conductrix SAG 241.80: implications to maltose excretion by a green alga.</title>
        <authorList>
            <person name="Arriola M.B."/>
            <person name="Velmurugan N."/>
            <person name="Zhang Y."/>
            <person name="Plunkett M.H."/>
            <person name="Hondzo H."/>
            <person name="Barney B.M."/>
        </authorList>
    </citation>
    <scope>NUCLEOTIDE SEQUENCE [LARGE SCALE GENOMIC DNA]</scope>
    <source>
        <strain evidence="11 12">SAG 241.80</strain>
    </source>
</reference>
<evidence type="ECO:0000256" key="10">
    <source>
        <dbReference type="SAM" id="Phobius"/>
    </source>
</evidence>
<comment type="similarity">
    <text evidence="2 8">Belongs to the MIP/aquaporin (TC 1.A.8) family.</text>
</comment>
<keyword evidence="6 10" id="KW-1133">Transmembrane helix</keyword>
<feature type="transmembrane region" description="Helical" evidence="10">
    <location>
        <begin position="52"/>
        <end position="70"/>
    </location>
</feature>
<organism evidence="11 12">
    <name type="scientific">Micractinium conductrix</name>
    <dbReference type="NCBI Taxonomy" id="554055"/>
    <lineage>
        <taxon>Eukaryota</taxon>
        <taxon>Viridiplantae</taxon>
        <taxon>Chlorophyta</taxon>
        <taxon>core chlorophytes</taxon>
        <taxon>Trebouxiophyceae</taxon>
        <taxon>Chlorellales</taxon>
        <taxon>Chlorellaceae</taxon>
        <taxon>Chlorella clade</taxon>
        <taxon>Micractinium</taxon>
    </lineage>
</organism>
<dbReference type="InterPro" id="IPR000425">
    <property type="entry name" value="MIP"/>
</dbReference>